<keyword evidence="2" id="KW-1185">Reference proteome</keyword>
<accession>A0A9E8SNX7</accession>
<dbReference type="RefSeq" id="WP_244824234.1">
    <property type="nucleotide sequence ID" value="NZ_CP112998.1"/>
</dbReference>
<name>A0A9E8SNX7_9BACT</name>
<evidence type="ECO:0000313" key="2">
    <source>
        <dbReference type="Proteomes" id="UP001164653"/>
    </source>
</evidence>
<dbReference type="EMBL" id="CP112998">
    <property type="protein sequence ID" value="WAC11252.1"/>
    <property type="molecule type" value="Genomic_DNA"/>
</dbReference>
<proteinExistence type="predicted"/>
<sequence>MELNAVKYKIYPTLLNSYDRFEKGYIDANELINRINRVPVPQTEAQRKGSSFEEAVIKGTDEELFDAAILAQVRALLPRPMMKTQVYCEYQLGNVLLYGYVDVLGRMLAADIKTTQKYQAGCYAKSHQNFYLPALRSKGIKSLRYIITDFTEVYHEEYDHTLDFSHQEMQINAFCAFLEEHRGIITDRRIFGN</sequence>
<dbReference type="AlphaFoldDB" id="A0A9E8SNX7"/>
<evidence type="ECO:0000313" key="1">
    <source>
        <dbReference type="EMBL" id="WAC11252.1"/>
    </source>
</evidence>
<dbReference type="KEGG" id="dpf:ON006_26400"/>
<organism evidence="1 2">
    <name type="scientific">Dyadobacter pollutisoli</name>
    <dbReference type="NCBI Taxonomy" id="2910158"/>
    <lineage>
        <taxon>Bacteria</taxon>
        <taxon>Pseudomonadati</taxon>
        <taxon>Bacteroidota</taxon>
        <taxon>Cytophagia</taxon>
        <taxon>Cytophagales</taxon>
        <taxon>Spirosomataceae</taxon>
        <taxon>Dyadobacter</taxon>
    </lineage>
</organism>
<gene>
    <name evidence="1" type="ORF">ON006_26400</name>
</gene>
<dbReference type="Proteomes" id="UP001164653">
    <property type="component" value="Chromosome"/>
</dbReference>
<reference evidence="1" key="1">
    <citation type="submission" date="2022-11" db="EMBL/GenBank/DDBJ databases">
        <title>Dyadobacter pollutisoli sp. nov., isolated from plastic dumped soil.</title>
        <authorList>
            <person name="Kim J.M."/>
            <person name="Kim K.R."/>
            <person name="Lee J.K."/>
            <person name="Hao L."/>
            <person name="Jeon C.O."/>
        </authorList>
    </citation>
    <scope>NUCLEOTIDE SEQUENCE</scope>
    <source>
        <strain evidence="1">U1</strain>
    </source>
</reference>
<protein>
    <submittedName>
        <fullName evidence="1">Uncharacterized protein</fullName>
    </submittedName>
</protein>